<evidence type="ECO:0000313" key="1">
    <source>
        <dbReference type="EMBL" id="OGG59280.1"/>
    </source>
</evidence>
<proteinExistence type="predicted"/>
<protein>
    <submittedName>
        <fullName evidence="1">Uncharacterized protein</fullName>
    </submittedName>
</protein>
<dbReference type="STRING" id="1798492.A3C89_02940"/>
<dbReference type="Proteomes" id="UP000178794">
    <property type="component" value="Unassembled WGS sequence"/>
</dbReference>
<comment type="caution">
    <text evidence="1">The sequence shown here is derived from an EMBL/GenBank/DDBJ whole genome shotgun (WGS) entry which is preliminary data.</text>
</comment>
<evidence type="ECO:0000313" key="2">
    <source>
        <dbReference type="Proteomes" id="UP000178794"/>
    </source>
</evidence>
<dbReference type="EMBL" id="MFLF01000017">
    <property type="protein sequence ID" value="OGG59280.1"/>
    <property type="molecule type" value="Genomic_DNA"/>
</dbReference>
<gene>
    <name evidence="1" type="ORF">A3C89_02940</name>
</gene>
<sequence length="286" mass="31134">MDGNTLKIAAAGCFGLIIVATSVSARFDVHGSLANVFTTLGGSEQTEIATGVPVPTTQEWRSSLSKYTTINPDIASSTAAIASSSMTMTDTFTRSMFEMYLRNREDINTPEARAAFGEEYGRVFRASLEPIQHTEKDIVVQNSVALYDYVIAVTEALRTTSEPHENEMIIYERLLRNTETAETDMATILATAKDYEDIEQRLLAVAVPIRAAKIHLALLNAITSVHTHLYSMVSFELDPFRAAGGFVGYRNAATQLGIAIATLRLQVNIEGVSFPEGSAAALLMQL</sequence>
<organism evidence="1 2">
    <name type="scientific">Candidatus Kaiserbacteria bacterium RIFCSPHIGHO2_02_FULL_50_50</name>
    <dbReference type="NCBI Taxonomy" id="1798492"/>
    <lineage>
        <taxon>Bacteria</taxon>
        <taxon>Candidatus Kaiseribacteriota</taxon>
    </lineage>
</organism>
<name>A0A1F6DD83_9BACT</name>
<accession>A0A1F6DD83</accession>
<dbReference type="AlphaFoldDB" id="A0A1F6DD83"/>
<reference evidence="1 2" key="1">
    <citation type="journal article" date="2016" name="Nat. Commun.">
        <title>Thousands of microbial genomes shed light on interconnected biogeochemical processes in an aquifer system.</title>
        <authorList>
            <person name="Anantharaman K."/>
            <person name="Brown C.T."/>
            <person name="Hug L.A."/>
            <person name="Sharon I."/>
            <person name="Castelle C.J."/>
            <person name="Probst A.J."/>
            <person name="Thomas B.C."/>
            <person name="Singh A."/>
            <person name="Wilkins M.J."/>
            <person name="Karaoz U."/>
            <person name="Brodie E.L."/>
            <person name="Williams K.H."/>
            <person name="Hubbard S.S."/>
            <person name="Banfield J.F."/>
        </authorList>
    </citation>
    <scope>NUCLEOTIDE SEQUENCE [LARGE SCALE GENOMIC DNA]</scope>
</reference>